<feature type="transmembrane region" description="Helical" evidence="7">
    <location>
        <begin position="284"/>
        <end position="303"/>
    </location>
</feature>
<name>A0A5R9GJJ0_9BACL</name>
<dbReference type="InterPro" id="IPR035906">
    <property type="entry name" value="MetI-like_sf"/>
</dbReference>
<proteinExistence type="inferred from homology"/>
<dbReference type="Gene3D" id="1.10.3720.10">
    <property type="entry name" value="MetI-like"/>
    <property type="match status" value="1"/>
</dbReference>
<dbReference type="InterPro" id="IPR051393">
    <property type="entry name" value="ABC_transporter_permease"/>
</dbReference>
<evidence type="ECO:0000256" key="3">
    <source>
        <dbReference type="ARBA" id="ARBA00022475"/>
    </source>
</evidence>
<evidence type="ECO:0000256" key="1">
    <source>
        <dbReference type="ARBA" id="ARBA00004651"/>
    </source>
</evidence>
<dbReference type="PANTHER" id="PTHR30193">
    <property type="entry name" value="ABC TRANSPORTER PERMEASE PROTEIN"/>
    <property type="match status" value="1"/>
</dbReference>
<dbReference type="PROSITE" id="PS50928">
    <property type="entry name" value="ABC_TM1"/>
    <property type="match status" value="1"/>
</dbReference>
<dbReference type="Proteomes" id="UP000309676">
    <property type="component" value="Unassembled WGS sequence"/>
</dbReference>
<keyword evidence="4 7" id="KW-0812">Transmembrane</keyword>
<dbReference type="CDD" id="cd06261">
    <property type="entry name" value="TM_PBP2"/>
    <property type="match status" value="1"/>
</dbReference>
<comment type="subcellular location">
    <subcellularLocation>
        <location evidence="1 7">Cell membrane</location>
        <topology evidence="1 7">Multi-pass membrane protein</topology>
    </subcellularLocation>
</comment>
<feature type="transmembrane region" description="Helical" evidence="7">
    <location>
        <begin position="124"/>
        <end position="144"/>
    </location>
</feature>
<keyword evidence="3" id="KW-1003">Cell membrane</keyword>
<dbReference type="GO" id="GO:0055085">
    <property type="term" value="P:transmembrane transport"/>
    <property type="evidence" value="ECO:0007669"/>
    <property type="project" value="InterPro"/>
</dbReference>
<dbReference type="Pfam" id="PF00528">
    <property type="entry name" value="BPD_transp_1"/>
    <property type="match status" value="1"/>
</dbReference>
<keyword evidence="6 7" id="KW-0472">Membrane</keyword>
<evidence type="ECO:0000313" key="9">
    <source>
        <dbReference type="EMBL" id="TLS51795.1"/>
    </source>
</evidence>
<comment type="caution">
    <text evidence="9">The sequence shown here is derived from an EMBL/GenBank/DDBJ whole genome shotgun (WGS) entry which is preliminary data.</text>
</comment>
<dbReference type="GO" id="GO:0005886">
    <property type="term" value="C:plasma membrane"/>
    <property type="evidence" value="ECO:0007669"/>
    <property type="project" value="UniProtKB-SubCell"/>
</dbReference>
<feature type="transmembrane region" description="Helical" evidence="7">
    <location>
        <begin position="173"/>
        <end position="199"/>
    </location>
</feature>
<comment type="similarity">
    <text evidence="7">Belongs to the binding-protein-dependent transport system permease family.</text>
</comment>
<evidence type="ECO:0000313" key="10">
    <source>
        <dbReference type="Proteomes" id="UP000309676"/>
    </source>
</evidence>
<dbReference type="InterPro" id="IPR000515">
    <property type="entry name" value="MetI-like"/>
</dbReference>
<gene>
    <name evidence="9" type="ORF">FE782_12845</name>
</gene>
<evidence type="ECO:0000259" key="8">
    <source>
        <dbReference type="PROSITE" id="PS50928"/>
    </source>
</evidence>
<evidence type="ECO:0000256" key="6">
    <source>
        <dbReference type="ARBA" id="ARBA00023136"/>
    </source>
</evidence>
<reference evidence="9 10" key="1">
    <citation type="submission" date="2019-05" db="EMBL/GenBank/DDBJ databases">
        <authorList>
            <person name="Narsing Rao M.P."/>
            <person name="Li W.J."/>
        </authorList>
    </citation>
    <scope>NUCLEOTIDE SEQUENCE [LARGE SCALE GENOMIC DNA]</scope>
    <source>
        <strain evidence="9 10">SYSU_K30003</strain>
    </source>
</reference>
<dbReference type="SUPFAM" id="SSF160964">
    <property type="entry name" value="MalF N-terminal region-like"/>
    <property type="match status" value="1"/>
</dbReference>
<feature type="domain" description="ABC transmembrane type-1" evidence="8">
    <location>
        <begin position="87"/>
        <end position="300"/>
    </location>
</feature>
<dbReference type="EMBL" id="VCIW01000007">
    <property type="protein sequence ID" value="TLS51795.1"/>
    <property type="molecule type" value="Genomic_DNA"/>
</dbReference>
<protein>
    <submittedName>
        <fullName evidence="9">Sugar ABC transporter permease</fullName>
    </submittedName>
</protein>
<accession>A0A5R9GJJ0</accession>
<feature type="transmembrane region" description="Helical" evidence="7">
    <location>
        <begin position="91"/>
        <end position="112"/>
    </location>
</feature>
<keyword evidence="5 7" id="KW-1133">Transmembrane helix</keyword>
<feature type="transmembrane region" description="Helical" evidence="7">
    <location>
        <begin position="24"/>
        <end position="48"/>
    </location>
</feature>
<evidence type="ECO:0000256" key="2">
    <source>
        <dbReference type="ARBA" id="ARBA00022448"/>
    </source>
</evidence>
<evidence type="ECO:0000256" key="4">
    <source>
        <dbReference type="ARBA" id="ARBA00022692"/>
    </source>
</evidence>
<dbReference type="PANTHER" id="PTHR30193:SF37">
    <property type="entry name" value="INNER MEMBRANE ABC TRANSPORTER PERMEASE PROTEIN YCJO"/>
    <property type="match status" value="1"/>
</dbReference>
<dbReference type="AlphaFoldDB" id="A0A5R9GJJ0"/>
<dbReference type="RefSeq" id="WP_138194502.1">
    <property type="nucleotide sequence ID" value="NZ_VCIW01000007.1"/>
</dbReference>
<sequence length="310" mass="34932">MSTAIERATRTEKRKWWNQHRKEAVAGWLFLAPEAIGIIALAIFPLLFSLMLSFTNWNLVGGFQEMKWVGFVNFERMIDDSKFWKALQNNLFFTAVTVPAGLVIAMIMAVLVHTKVYAKGLFKILFFIPYICSTVAIAAVWAALYHPSSGPINQFLMAIGLDQPPKWLVDSHYAIIAIMVIAIWQALGYQMIIFLAGLTQISEEVYESARIDGASGIQQFWYITIPMLAPTTLFLTITTIIGSFKVFDLIKFLTDGGPNDASTVLVYRIYEEGFINFKMGYASALSWVLFLLVIAVTSVTWIVQAREKRA</sequence>
<dbReference type="SUPFAM" id="SSF161098">
    <property type="entry name" value="MetI-like"/>
    <property type="match status" value="1"/>
</dbReference>
<feature type="transmembrane region" description="Helical" evidence="7">
    <location>
        <begin position="220"/>
        <end position="244"/>
    </location>
</feature>
<organism evidence="9 10">
    <name type="scientific">Paenibacillus antri</name>
    <dbReference type="NCBI Taxonomy" id="2582848"/>
    <lineage>
        <taxon>Bacteria</taxon>
        <taxon>Bacillati</taxon>
        <taxon>Bacillota</taxon>
        <taxon>Bacilli</taxon>
        <taxon>Bacillales</taxon>
        <taxon>Paenibacillaceae</taxon>
        <taxon>Paenibacillus</taxon>
    </lineage>
</organism>
<keyword evidence="2 7" id="KW-0813">Transport</keyword>
<dbReference type="OrthoDB" id="9788108at2"/>
<keyword evidence="10" id="KW-1185">Reference proteome</keyword>
<evidence type="ECO:0000256" key="7">
    <source>
        <dbReference type="RuleBase" id="RU363032"/>
    </source>
</evidence>
<evidence type="ECO:0000256" key="5">
    <source>
        <dbReference type="ARBA" id="ARBA00022989"/>
    </source>
</evidence>